<dbReference type="PANTHER" id="PTHR30419">
    <property type="entry name" value="HTH-TYPE TRANSCRIPTIONAL REGULATOR YBHD"/>
    <property type="match status" value="1"/>
</dbReference>
<evidence type="ECO:0000313" key="7">
    <source>
        <dbReference type="Proteomes" id="UP000245639"/>
    </source>
</evidence>
<dbReference type="SUPFAM" id="SSF46785">
    <property type="entry name" value="Winged helix' DNA-binding domain"/>
    <property type="match status" value="1"/>
</dbReference>
<comment type="similarity">
    <text evidence="1">Belongs to the LysR transcriptional regulatory family.</text>
</comment>
<proteinExistence type="inferred from homology"/>
<comment type="caution">
    <text evidence="6">The sequence shown here is derived from an EMBL/GenBank/DDBJ whole genome shotgun (WGS) entry which is preliminary data.</text>
</comment>
<evidence type="ECO:0000313" key="6">
    <source>
        <dbReference type="EMBL" id="PVZ14616.1"/>
    </source>
</evidence>
<dbReference type="GO" id="GO:0003677">
    <property type="term" value="F:DNA binding"/>
    <property type="evidence" value="ECO:0007669"/>
    <property type="project" value="UniProtKB-KW"/>
</dbReference>
<accession>A0A2U1FR39</accession>
<dbReference type="AlphaFoldDB" id="A0A2U1FR39"/>
<organism evidence="6 7">
    <name type="scientific">Actinomycetospora cinnamomea</name>
    <dbReference type="NCBI Taxonomy" id="663609"/>
    <lineage>
        <taxon>Bacteria</taxon>
        <taxon>Bacillati</taxon>
        <taxon>Actinomycetota</taxon>
        <taxon>Actinomycetes</taxon>
        <taxon>Pseudonocardiales</taxon>
        <taxon>Pseudonocardiaceae</taxon>
        <taxon>Actinomycetospora</taxon>
    </lineage>
</organism>
<dbReference type="InterPro" id="IPR000847">
    <property type="entry name" value="LysR_HTH_N"/>
</dbReference>
<gene>
    <name evidence="6" type="ORF">C8D89_101483</name>
</gene>
<reference evidence="6 7" key="1">
    <citation type="submission" date="2018-04" db="EMBL/GenBank/DDBJ databases">
        <title>Genomic Encyclopedia of Type Strains, Phase IV (KMG-IV): sequencing the most valuable type-strain genomes for metagenomic binning, comparative biology and taxonomic classification.</title>
        <authorList>
            <person name="Goeker M."/>
        </authorList>
    </citation>
    <scope>NUCLEOTIDE SEQUENCE [LARGE SCALE GENOMIC DNA]</scope>
    <source>
        <strain evidence="6 7">DSM 45771</strain>
    </source>
</reference>
<keyword evidence="4" id="KW-0804">Transcription</keyword>
<dbReference type="Gene3D" id="3.40.190.290">
    <property type="match status" value="1"/>
</dbReference>
<evidence type="ECO:0000256" key="3">
    <source>
        <dbReference type="ARBA" id="ARBA00023125"/>
    </source>
</evidence>
<keyword evidence="3 6" id="KW-0238">DNA-binding</keyword>
<dbReference type="SUPFAM" id="SSF53850">
    <property type="entry name" value="Periplasmic binding protein-like II"/>
    <property type="match status" value="1"/>
</dbReference>
<evidence type="ECO:0000256" key="4">
    <source>
        <dbReference type="ARBA" id="ARBA00023163"/>
    </source>
</evidence>
<dbReference type="InterPro" id="IPR036390">
    <property type="entry name" value="WH_DNA-bd_sf"/>
</dbReference>
<dbReference type="InterPro" id="IPR005119">
    <property type="entry name" value="LysR_subst-bd"/>
</dbReference>
<feature type="domain" description="HTH lysR-type" evidence="5">
    <location>
        <begin position="43"/>
        <end position="100"/>
    </location>
</feature>
<dbReference type="InterPro" id="IPR050950">
    <property type="entry name" value="HTH-type_LysR_regulators"/>
</dbReference>
<dbReference type="PROSITE" id="PS50931">
    <property type="entry name" value="HTH_LYSR"/>
    <property type="match status" value="1"/>
</dbReference>
<evidence type="ECO:0000256" key="2">
    <source>
        <dbReference type="ARBA" id="ARBA00023015"/>
    </source>
</evidence>
<keyword evidence="7" id="KW-1185">Reference proteome</keyword>
<dbReference type="PANTHER" id="PTHR30419:SF8">
    <property type="entry name" value="NITROGEN ASSIMILATION TRANSCRIPTIONAL ACTIVATOR-RELATED"/>
    <property type="match status" value="1"/>
</dbReference>
<keyword evidence="2" id="KW-0805">Transcription regulation</keyword>
<dbReference type="Pfam" id="PF03466">
    <property type="entry name" value="LysR_substrate"/>
    <property type="match status" value="1"/>
</dbReference>
<dbReference type="GO" id="GO:0003700">
    <property type="term" value="F:DNA-binding transcription factor activity"/>
    <property type="evidence" value="ECO:0007669"/>
    <property type="project" value="InterPro"/>
</dbReference>
<sequence length="351" mass="36613">MPLTRRDVVRTTVFGDHLTCIYHQSRINRCGTLMDAEADVLDLGVHHLRALVAVADAGGFTAAAAQLGTTQSAVSRVVAEAERRLRTPVFVRTTRRVRPSEQGRALLPLVRRLVDDLDAGLHHLEGYLAGTRGSVTVAALPSVAAILLPPVIAAHRARHPDVEVRVADGLADTVAELLARGEVDLAVTVAAAVPTSARSAGAALGRDRFVLAAHPDHPLVVRSSVPWSALDGESLVVFGPRSSIRGPVDRALHDAGAVPAVVHEAQNVAAVAGMVGAGLGVTVVPGLVLPLIAFAGLRSVPLTPTVERHLLLHRDPARPAAPAVAAFAETLATAPGTLLADLPAVSWTRSQ</sequence>
<evidence type="ECO:0000256" key="1">
    <source>
        <dbReference type="ARBA" id="ARBA00009437"/>
    </source>
</evidence>
<evidence type="ECO:0000259" key="5">
    <source>
        <dbReference type="PROSITE" id="PS50931"/>
    </source>
</evidence>
<protein>
    <submittedName>
        <fullName evidence="6">DNA-binding transcriptional LysR family regulator</fullName>
    </submittedName>
</protein>
<dbReference type="Pfam" id="PF00126">
    <property type="entry name" value="HTH_1"/>
    <property type="match status" value="1"/>
</dbReference>
<dbReference type="Proteomes" id="UP000245639">
    <property type="component" value="Unassembled WGS sequence"/>
</dbReference>
<name>A0A2U1FR39_9PSEU</name>
<dbReference type="InterPro" id="IPR036388">
    <property type="entry name" value="WH-like_DNA-bd_sf"/>
</dbReference>
<dbReference type="Gene3D" id="1.10.10.10">
    <property type="entry name" value="Winged helix-like DNA-binding domain superfamily/Winged helix DNA-binding domain"/>
    <property type="match status" value="1"/>
</dbReference>
<dbReference type="GO" id="GO:0005829">
    <property type="term" value="C:cytosol"/>
    <property type="evidence" value="ECO:0007669"/>
    <property type="project" value="TreeGrafter"/>
</dbReference>
<dbReference type="EMBL" id="QEKW01000001">
    <property type="protein sequence ID" value="PVZ14616.1"/>
    <property type="molecule type" value="Genomic_DNA"/>
</dbReference>